<dbReference type="Gene3D" id="3.40.10.10">
    <property type="entry name" value="DNA Methylphosphotriester Repair Domain"/>
    <property type="match status" value="1"/>
</dbReference>
<dbReference type="SUPFAM" id="SSF53155">
    <property type="entry name" value="Methylated DNA-protein cysteine methyltransferase domain"/>
    <property type="match status" value="1"/>
</dbReference>
<evidence type="ECO:0000256" key="11">
    <source>
        <dbReference type="SAM" id="MobiDB-lite"/>
    </source>
</evidence>
<keyword evidence="4" id="KW-0808">Transferase</keyword>
<sequence>MSEVIPQLLSDNDCWELVLGRNRLADGLFWYSVSTTSIYCRPSCPSRRPARAHVRFHVSPAAAEQAGFRSCLRCSPDQIDRTVRMVAQVRALLDAAEGPLSLNDLAAQTGWSGAHLQRIFKREVGLSPKQYFLIRRDERFRTELKTGQTVTASLYAAGHASPASVYAPATDQLGMSPRTYQQGGTGEHIRYALADTPVGSVLVAATARGLCSVQWGTPDTALSALLDEYPNAQLREDLPAVAPYLLALLDHLHHGTPPLALTTDVHGTAFQQQVWKALQQIPWGETRTYAEIACALGQPSAVRAVARACAANRLALLIPCHRVLPKKGGNGGYRWGTEQKTRLIAHERSAVREGAGHPEPSIHQGPASLGESSVFDSGY</sequence>
<evidence type="ECO:0000313" key="14">
    <source>
        <dbReference type="Proteomes" id="UP001589733"/>
    </source>
</evidence>
<comment type="catalytic activity">
    <reaction evidence="1">
        <text>a 4-O-methyl-thymidine in DNA + L-cysteinyl-[protein] = a thymidine in DNA + S-methyl-L-cysteinyl-[protein]</text>
        <dbReference type="Rhea" id="RHEA:53428"/>
        <dbReference type="Rhea" id="RHEA-COMP:10131"/>
        <dbReference type="Rhea" id="RHEA-COMP:10132"/>
        <dbReference type="Rhea" id="RHEA-COMP:13555"/>
        <dbReference type="Rhea" id="RHEA-COMP:13556"/>
        <dbReference type="ChEBI" id="CHEBI:29950"/>
        <dbReference type="ChEBI" id="CHEBI:82612"/>
        <dbReference type="ChEBI" id="CHEBI:137386"/>
        <dbReference type="ChEBI" id="CHEBI:137387"/>
        <dbReference type="EC" id="2.1.1.63"/>
    </reaction>
</comment>
<keyword evidence="6" id="KW-0805">Transcription regulation</keyword>
<name>A0ABV6AW56_9DEIO</name>
<evidence type="ECO:0000256" key="2">
    <source>
        <dbReference type="ARBA" id="ARBA00001947"/>
    </source>
</evidence>
<keyword evidence="7" id="KW-0010">Activator</keyword>
<evidence type="ECO:0000256" key="7">
    <source>
        <dbReference type="ARBA" id="ARBA00023159"/>
    </source>
</evidence>
<dbReference type="Gene3D" id="1.10.10.60">
    <property type="entry name" value="Homeodomain-like"/>
    <property type="match status" value="1"/>
</dbReference>
<gene>
    <name evidence="13" type="ORF">ACFFLM_02995</name>
</gene>
<dbReference type="InterPro" id="IPR001497">
    <property type="entry name" value="MethylDNA_cys_MeTrfase_AS"/>
</dbReference>
<keyword evidence="9" id="KW-0234">DNA repair</keyword>
<dbReference type="PROSITE" id="PS00374">
    <property type="entry name" value="MGMT"/>
    <property type="match status" value="1"/>
</dbReference>
<protein>
    <submittedName>
        <fullName evidence="13">Bifunctional transcriptional activator/DNA repair enzyme AdaA</fullName>
    </submittedName>
</protein>
<evidence type="ECO:0000256" key="4">
    <source>
        <dbReference type="ARBA" id="ARBA00022679"/>
    </source>
</evidence>
<keyword evidence="5" id="KW-0227">DNA damage</keyword>
<dbReference type="InterPro" id="IPR036388">
    <property type="entry name" value="WH-like_DNA-bd_sf"/>
</dbReference>
<dbReference type="SUPFAM" id="SSF46689">
    <property type="entry name" value="Homeodomain-like"/>
    <property type="match status" value="1"/>
</dbReference>
<dbReference type="SUPFAM" id="SSF57884">
    <property type="entry name" value="Ada DNA repair protein, N-terminal domain (N-Ada 10)"/>
    <property type="match status" value="1"/>
</dbReference>
<dbReference type="Pfam" id="PF02870">
    <property type="entry name" value="Methyltransf_1N"/>
    <property type="match status" value="1"/>
</dbReference>
<dbReference type="InterPro" id="IPR014048">
    <property type="entry name" value="MethylDNA_cys_MeTrfase_DNA-bd"/>
</dbReference>
<dbReference type="InterPro" id="IPR009057">
    <property type="entry name" value="Homeodomain-like_sf"/>
</dbReference>
<dbReference type="EMBL" id="JBHLYR010000010">
    <property type="protein sequence ID" value="MFB9990950.1"/>
    <property type="molecule type" value="Genomic_DNA"/>
</dbReference>
<dbReference type="NCBIfam" id="TIGR00589">
    <property type="entry name" value="ogt"/>
    <property type="match status" value="1"/>
</dbReference>
<dbReference type="InterPro" id="IPR004026">
    <property type="entry name" value="Ada_DNA_repair_Zn-bd"/>
</dbReference>
<dbReference type="InterPro" id="IPR035451">
    <property type="entry name" value="Ada-like_dom_sf"/>
</dbReference>
<evidence type="ECO:0000313" key="13">
    <source>
        <dbReference type="EMBL" id="MFB9990950.1"/>
    </source>
</evidence>
<proteinExistence type="predicted"/>
<dbReference type="Pfam" id="PF02805">
    <property type="entry name" value="Ada_Zn_binding"/>
    <property type="match status" value="1"/>
</dbReference>
<comment type="caution">
    <text evidence="13">The sequence shown here is derived from an EMBL/GenBank/DDBJ whole genome shotgun (WGS) entry which is preliminary data.</text>
</comment>
<reference evidence="13 14" key="1">
    <citation type="submission" date="2024-09" db="EMBL/GenBank/DDBJ databases">
        <authorList>
            <person name="Sun Q."/>
            <person name="Mori K."/>
        </authorList>
    </citation>
    <scope>NUCLEOTIDE SEQUENCE [LARGE SCALE GENOMIC DNA]</scope>
    <source>
        <strain evidence="13 14">JCM 13503</strain>
    </source>
</reference>
<dbReference type="Gene3D" id="1.10.10.10">
    <property type="entry name" value="Winged helix-like DNA-binding domain superfamily/Winged helix DNA-binding domain"/>
    <property type="match status" value="1"/>
</dbReference>
<dbReference type="InterPro" id="IPR036217">
    <property type="entry name" value="MethylDNA_cys_MeTrfase_DNAb"/>
</dbReference>
<dbReference type="RefSeq" id="WP_380005405.1">
    <property type="nucleotide sequence ID" value="NZ_JBHLYR010000010.1"/>
</dbReference>
<dbReference type="PROSITE" id="PS01124">
    <property type="entry name" value="HTH_ARAC_FAMILY_2"/>
    <property type="match status" value="1"/>
</dbReference>
<organism evidence="13 14">
    <name type="scientific">Deinococcus oregonensis</name>
    <dbReference type="NCBI Taxonomy" id="1805970"/>
    <lineage>
        <taxon>Bacteria</taxon>
        <taxon>Thermotogati</taxon>
        <taxon>Deinococcota</taxon>
        <taxon>Deinococci</taxon>
        <taxon>Deinococcales</taxon>
        <taxon>Deinococcaceae</taxon>
        <taxon>Deinococcus</taxon>
    </lineage>
</organism>
<evidence type="ECO:0000256" key="3">
    <source>
        <dbReference type="ARBA" id="ARBA00022603"/>
    </source>
</evidence>
<comment type="cofactor">
    <cofactor evidence="2">
        <name>Zn(2+)</name>
        <dbReference type="ChEBI" id="CHEBI:29105"/>
    </cofactor>
</comment>
<dbReference type="SUPFAM" id="SSF46767">
    <property type="entry name" value="Methylated DNA-protein cysteine methyltransferase, C-terminal domain"/>
    <property type="match status" value="1"/>
</dbReference>
<feature type="compositionally biased region" description="Polar residues" evidence="11">
    <location>
        <begin position="370"/>
        <end position="379"/>
    </location>
</feature>
<evidence type="ECO:0000256" key="8">
    <source>
        <dbReference type="ARBA" id="ARBA00023163"/>
    </source>
</evidence>
<accession>A0ABV6AW56</accession>
<evidence type="ECO:0000256" key="6">
    <source>
        <dbReference type="ARBA" id="ARBA00023015"/>
    </source>
</evidence>
<dbReference type="SMART" id="SM00342">
    <property type="entry name" value="HTH_ARAC"/>
    <property type="match status" value="1"/>
</dbReference>
<evidence type="ECO:0000256" key="5">
    <source>
        <dbReference type="ARBA" id="ARBA00022763"/>
    </source>
</evidence>
<dbReference type="CDD" id="cd06445">
    <property type="entry name" value="ATase"/>
    <property type="match status" value="1"/>
</dbReference>
<dbReference type="InterPro" id="IPR008332">
    <property type="entry name" value="MethylG_MeTrfase_N"/>
</dbReference>
<dbReference type="InterPro" id="IPR036631">
    <property type="entry name" value="MGMT_N_sf"/>
</dbReference>
<dbReference type="InterPro" id="IPR018060">
    <property type="entry name" value="HTH_AraC"/>
</dbReference>
<keyword evidence="8" id="KW-0804">Transcription</keyword>
<feature type="domain" description="HTH araC/xylS-type" evidence="12">
    <location>
        <begin position="83"/>
        <end position="183"/>
    </location>
</feature>
<dbReference type="Pfam" id="PF12833">
    <property type="entry name" value="HTH_18"/>
    <property type="match status" value="1"/>
</dbReference>
<evidence type="ECO:0000256" key="10">
    <source>
        <dbReference type="ARBA" id="ARBA00049348"/>
    </source>
</evidence>
<dbReference type="PANTHER" id="PTHR10815:SF14">
    <property type="entry name" value="BIFUNCTIONAL TRANSCRIPTIONAL ACTIVATOR_DNA REPAIR ENZYME ADA"/>
    <property type="match status" value="1"/>
</dbReference>
<feature type="region of interest" description="Disordered" evidence="11">
    <location>
        <begin position="351"/>
        <end position="379"/>
    </location>
</feature>
<keyword evidence="3" id="KW-0489">Methyltransferase</keyword>
<dbReference type="PANTHER" id="PTHR10815">
    <property type="entry name" value="METHYLATED-DNA--PROTEIN-CYSTEINE METHYLTRANSFERASE"/>
    <property type="match status" value="1"/>
</dbReference>
<dbReference type="Proteomes" id="UP001589733">
    <property type="component" value="Unassembled WGS sequence"/>
</dbReference>
<dbReference type="Pfam" id="PF01035">
    <property type="entry name" value="DNA_binding_1"/>
    <property type="match status" value="1"/>
</dbReference>
<dbReference type="Gene3D" id="3.30.160.70">
    <property type="entry name" value="Methylated DNA-protein cysteine methyltransferase domain"/>
    <property type="match status" value="1"/>
</dbReference>
<evidence type="ECO:0000259" key="12">
    <source>
        <dbReference type="PROSITE" id="PS01124"/>
    </source>
</evidence>
<evidence type="ECO:0000256" key="9">
    <source>
        <dbReference type="ARBA" id="ARBA00023204"/>
    </source>
</evidence>
<comment type="catalytic activity">
    <reaction evidence="10">
        <text>a 6-O-methyl-2'-deoxyguanosine in DNA + L-cysteinyl-[protein] = S-methyl-L-cysteinyl-[protein] + a 2'-deoxyguanosine in DNA</text>
        <dbReference type="Rhea" id="RHEA:24000"/>
        <dbReference type="Rhea" id="RHEA-COMP:10131"/>
        <dbReference type="Rhea" id="RHEA-COMP:10132"/>
        <dbReference type="Rhea" id="RHEA-COMP:11367"/>
        <dbReference type="Rhea" id="RHEA-COMP:11368"/>
        <dbReference type="ChEBI" id="CHEBI:29950"/>
        <dbReference type="ChEBI" id="CHEBI:82612"/>
        <dbReference type="ChEBI" id="CHEBI:85445"/>
        <dbReference type="ChEBI" id="CHEBI:85448"/>
        <dbReference type="EC" id="2.1.1.63"/>
    </reaction>
</comment>
<evidence type="ECO:0000256" key="1">
    <source>
        <dbReference type="ARBA" id="ARBA00001286"/>
    </source>
</evidence>
<keyword evidence="14" id="KW-1185">Reference proteome</keyword>